<dbReference type="Pfam" id="PF23234">
    <property type="entry name" value="WHD_4th_Lhr"/>
    <property type="match status" value="1"/>
</dbReference>
<dbReference type="Gene3D" id="3.40.50.300">
    <property type="entry name" value="P-loop containing nucleotide triphosphate hydrolases"/>
    <property type="match status" value="2"/>
</dbReference>
<evidence type="ECO:0000256" key="8">
    <source>
        <dbReference type="ARBA" id="ARBA00023235"/>
    </source>
</evidence>
<dbReference type="Proteomes" id="UP000295198">
    <property type="component" value="Unassembled WGS sequence"/>
</dbReference>
<protein>
    <submittedName>
        <fullName evidence="12">ATP-dependent helicase</fullName>
    </submittedName>
</protein>
<dbReference type="InterPro" id="IPR014001">
    <property type="entry name" value="Helicase_ATP-bd"/>
</dbReference>
<keyword evidence="5" id="KW-0067">ATP-binding</keyword>
<dbReference type="GO" id="GO:0003677">
    <property type="term" value="F:DNA binding"/>
    <property type="evidence" value="ECO:0007669"/>
    <property type="project" value="UniProtKB-KW"/>
</dbReference>
<dbReference type="CDD" id="cd18796">
    <property type="entry name" value="SF2_C_LHR"/>
    <property type="match status" value="1"/>
</dbReference>
<feature type="compositionally biased region" description="Basic residues" evidence="9">
    <location>
        <begin position="1270"/>
        <end position="1283"/>
    </location>
</feature>
<proteinExistence type="predicted"/>
<evidence type="ECO:0000259" key="11">
    <source>
        <dbReference type="PROSITE" id="PS51194"/>
    </source>
</evidence>
<dbReference type="InterPro" id="IPR052511">
    <property type="entry name" value="ATP-dep_Helicase"/>
</dbReference>
<dbReference type="InterPro" id="IPR013701">
    <property type="entry name" value="Lhr-like_DEAD/DEAH_assoc"/>
</dbReference>
<dbReference type="SMART" id="SM00490">
    <property type="entry name" value="HELICc"/>
    <property type="match status" value="1"/>
</dbReference>
<dbReference type="PROSITE" id="PS51194">
    <property type="entry name" value="HELICASE_CTER"/>
    <property type="match status" value="1"/>
</dbReference>
<dbReference type="SUPFAM" id="SSF52540">
    <property type="entry name" value="P-loop containing nucleoside triphosphate hydrolases"/>
    <property type="match status" value="1"/>
</dbReference>
<dbReference type="Pfam" id="PF23236">
    <property type="entry name" value="WHD_2nd_Lhr"/>
    <property type="match status" value="1"/>
</dbReference>
<comment type="caution">
    <text evidence="12">The sequence shown here is derived from an EMBL/GenBank/DDBJ whole genome shotgun (WGS) entry which is preliminary data.</text>
</comment>
<keyword evidence="13" id="KW-1185">Reference proteome</keyword>
<dbReference type="InterPro" id="IPR027417">
    <property type="entry name" value="P-loop_NTPase"/>
</dbReference>
<reference evidence="12 13" key="1">
    <citation type="submission" date="2019-01" db="EMBL/GenBank/DDBJ databases">
        <title>Nocardioides guangzhouensis sp. nov., an actinobacterium isolated from soil.</title>
        <authorList>
            <person name="Fu Y."/>
            <person name="Cai Y."/>
            <person name="Lin Z."/>
            <person name="Chen P."/>
        </authorList>
    </citation>
    <scope>NUCLEOTIDE SEQUENCE [LARGE SCALE GENOMIC DNA]</scope>
    <source>
        <strain evidence="12 13">130</strain>
    </source>
</reference>
<dbReference type="GO" id="GO:0006281">
    <property type="term" value="P:DNA repair"/>
    <property type="evidence" value="ECO:0007669"/>
    <property type="project" value="UniProtKB-KW"/>
</dbReference>
<dbReference type="Pfam" id="PF00270">
    <property type="entry name" value="DEAD"/>
    <property type="match status" value="1"/>
</dbReference>
<dbReference type="InterPro" id="IPR055367">
    <property type="entry name" value="WH4_Lhr"/>
</dbReference>
<dbReference type="OrthoDB" id="9815222at2"/>
<dbReference type="PROSITE" id="PS51192">
    <property type="entry name" value="HELICASE_ATP_BIND_1"/>
    <property type="match status" value="1"/>
</dbReference>
<evidence type="ECO:0000256" key="6">
    <source>
        <dbReference type="ARBA" id="ARBA00023125"/>
    </source>
</evidence>
<evidence type="ECO:0000256" key="4">
    <source>
        <dbReference type="ARBA" id="ARBA00022806"/>
    </source>
</evidence>
<evidence type="ECO:0000256" key="5">
    <source>
        <dbReference type="ARBA" id="ARBA00022840"/>
    </source>
</evidence>
<dbReference type="InterPro" id="IPR055369">
    <property type="entry name" value="WH2_Lhr"/>
</dbReference>
<dbReference type="GO" id="GO:0004386">
    <property type="term" value="F:helicase activity"/>
    <property type="evidence" value="ECO:0007669"/>
    <property type="project" value="UniProtKB-KW"/>
</dbReference>
<evidence type="ECO:0000256" key="3">
    <source>
        <dbReference type="ARBA" id="ARBA00022801"/>
    </source>
</evidence>
<keyword evidence="8" id="KW-0413">Isomerase</keyword>
<dbReference type="InterPro" id="IPR001650">
    <property type="entry name" value="Helicase_C-like"/>
</dbReference>
<feature type="region of interest" description="Disordered" evidence="9">
    <location>
        <begin position="1260"/>
        <end position="1314"/>
    </location>
</feature>
<feature type="domain" description="Helicase ATP-binding" evidence="10">
    <location>
        <begin position="25"/>
        <end position="217"/>
    </location>
</feature>
<feature type="compositionally biased region" description="Low complexity" evidence="9">
    <location>
        <begin position="1284"/>
        <end position="1295"/>
    </location>
</feature>
<name>A0A4Q4Z3H4_9ACTN</name>
<keyword evidence="1" id="KW-0547">Nucleotide-binding</keyword>
<keyword evidence="7" id="KW-0234">DNA repair</keyword>
<keyword evidence="6" id="KW-0238">DNA-binding</keyword>
<dbReference type="Pfam" id="PF19306">
    <property type="entry name" value="WHD_Lhr"/>
    <property type="match status" value="1"/>
</dbReference>
<dbReference type="NCBIfam" id="NF007284">
    <property type="entry name" value="PRK09751.1"/>
    <property type="match status" value="1"/>
</dbReference>
<evidence type="ECO:0000256" key="1">
    <source>
        <dbReference type="ARBA" id="ARBA00022741"/>
    </source>
</evidence>
<dbReference type="SMART" id="SM00382">
    <property type="entry name" value="AAA"/>
    <property type="match status" value="1"/>
</dbReference>
<dbReference type="PANTHER" id="PTHR47962">
    <property type="entry name" value="ATP-DEPENDENT HELICASE LHR-RELATED-RELATED"/>
    <property type="match status" value="1"/>
</dbReference>
<evidence type="ECO:0000256" key="7">
    <source>
        <dbReference type="ARBA" id="ARBA00023204"/>
    </source>
</evidence>
<feature type="region of interest" description="Disordered" evidence="9">
    <location>
        <begin position="1408"/>
        <end position="1437"/>
    </location>
</feature>
<evidence type="ECO:0000313" key="12">
    <source>
        <dbReference type="EMBL" id="RYP81404.1"/>
    </source>
</evidence>
<dbReference type="InterPro" id="IPR011545">
    <property type="entry name" value="DEAD/DEAH_box_helicase_dom"/>
</dbReference>
<dbReference type="Pfam" id="PF08494">
    <property type="entry name" value="DEAD_assoc"/>
    <property type="match status" value="1"/>
</dbReference>
<gene>
    <name evidence="12" type="ORF">EKO23_23635</name>
</gene>
<dbReference type="InterPro" id="IPR055368">
    <property type="entry name" value="WH3_Lhr"/>
</dbReference>
<organism evidence="12 13">
    <name type="scientific">Nocardioides guangzhouensis</name>
    <dbReference type="NCBI Taxonomy" id="2497878"/>
    <lineage>
        <taxon>Bacteria</taxon>
        <taxon>Bacillati</taxon>
        <taxon>Actinomycetota</taxon>
        <taxon>Actinomycetes</taxon>
        <taxon>Propionibacteriales</taxon>
        <taxon>Nocardioidaceae</taxon>
        <taxon>Nocardioides</taxon>
    </lineage>
</organism>
<evidence type="ECO:0000256" key="9">
    <source>
        <dbReference type="SAM" id="MobiDB-lite"/>
    </source>
</evidence>
<evidence type="ECO:0000256" key="2">
    <source>
        <dbReference type="ARBA" id="ARBA00022763"/>
    </source>
</evidence>
<dbReference type="InterPro" id="IPR003593">
    <property type="entry name" value="AAA+_ATPase"/>
</dbReference>
<dbReference type="RefSeq" id="WP_134720951.1">
    <property type="nucleotide sequence ID" value="NZ_SDKM01000068.1"/>
</dbReference>
<dbReference type="GO" id="GO:0005524">
    <property type="term" value="F:ATP binding"/>
    <property type="evidence" value="ECO:0007669"/>
    <property type="project" value="UniProtKB-KW"/>
</dbReference>
<feature type="domain" description="Helicase C-terminal" evidence="11">
    <location>
        <begin position="268"/>
        <end position="455"/>
    </location>
</feature>
<dbReference type="Pfam" id="PF23235">
    <property type="entry name" value="WHD_3rd_Lhr"/>
    <property type="match status" value="1"/>
</dbReference>
<evidence type="ECO:0000313" key="13">
    <source>
        <dbReference type="Proteomes" id="UP000295198"/>
    </source>
</evidence>
<dbReference type="InterPro" id="IPR045628">
    <property type="entry name" value="Lhr_WH_dom"/>
</dbReference>
<dbReference type="Pfam" id="PF00271">
    <property type="entry name" value="Helicase_C"/>
    <property type="match status" value="1"/>
</dbReference>
<keyword evidence="2" id="KW-0227">DNA damage</keyword>
<dbReference type="CDD" id="cd17922">
    <property type="entry name" value="DEXHc_LHR-like"/>
    <property type="match status" value="1"/>
</dbReference>
<dbReference type="EMBL" id="SDKM01000068">
    <property type="protein sequence ID" value="RYP81404.1"/>
    <property type="molecule type" value="Genomic_DNA"/>
</dbReference>
<sequence length="1530" mass="163844">MFSEPTRAWFTAAFAEPTTAQAGAWATIGAGRHALVVAPTGSGKTLSAFLWSIDRLVSTPPPDKAHRCRVLYVSPLKALAVDVERNLRAPLAGIRHTADRLGTSVPEIRVGVRSGDTSAADRRRLTTSPPDIMITTPESLFLMLTSQARESLRGVETVIVDEVHAVAGTKRGAHLAVSLERLDELLPKPAQRIGLSATVRPLEEVARYLGGQAPVEVVAPPSEKRWDLKVVVPVEDMTELGQPLDDDLEGPASAGTSRSSIWPHVEERVVDLIAAHRSTIVFANSRRLAERLTARLNEIAAERAGFGEDGDARSSTTDEVQPGRGLPAEIMAQSGLSGGAPPVIARAHHGSVSKEQRALIEDDLKRGWLPCVVATSSLELGIDMGAVDLVVQIESPPSVASALQRVGRAGHQVGEVSRGVLFPKHRGDLAQTAVAVERMRSGAIESLAVPANPLDVLAQQVVAATALDAWDVDTLYDVVRRSAPFTGLPRSAYDATLDLLSGRYPSDEFAELRPRLVWDRVTGQLTGRPGAQRLAVTSGGTIPDRGLFGVFLVGGEGPGRRVGELDEEMVYESRVGDVFALGATSWRIEDITHDRVLVSPAPGVPGRLPFWKGDSLGRPAELGEAVGAFTRELAAMKPDEAEERARANGLDEWAAGNLVTYLTEQREATEVLPSDRTIVVERFHDELGDWRLVVHSPYGTPVHAPWALAINTRLRERYGVEAGAVASDDGIVLRIPDADLEPPGGDVVVFDAEEIEEIVTGEVGGSALFASRFRECAARALLLPRRDPGRRSPLWQQRQRSAQLLEVATKYPSFPIVLEAVREVVQDVYDVPSLVGLMKKLDRREVRVVDVATQQPSPYARSLLFGYVAQFVYEGDSPIAERRAAALQLDQGLLAELLGRAELRELLDPAVLTEVEAELQRLAPDRQARDAEGVADLLRLLGPLTAEAVAARSVPDADAATWLTSLADVRRVVEVRVAGEARWAAVEDVGRLRDGLGVPVPPGTPEAFADPVEDPLGDLLSRFARTHGPFTTADVATAFGLGAAVARQTLQRLAASGRVLEGEFRPAGSGSEWCDAEVLRRLRRRSLARLRKEVEPVEPEVLGRFLPQWQHVTAGRRGSLRGIDGVLSAVDQLAGCPVPASALEPLVLASRVSDYEPAMLDELSASGEVTWAGHGALPGADGWVSLHLADQAPLTLPDPAEIDLSPLHLSILEALAPGGAWFFRQLASAVGSTNDRELSAALWELVWSGRVSNDTLAPLRSLTRSGSTAHRSRRPPPRARAARVRPGLPARGGPPESSGRWSLLPERDDDPTRRAHATAEALLERHGVVTRGAVVSERVDGGFAGVYKVLSAFEESGRCRRGYFVAGLGAAQFGTAGAIDRLRTFTELAPGAKPEAVALAATDPANPFGAALPWPERPATDSESTDTKEGRGHRPGRKAGAMVVLVDGALALYVERGGRTLLTFADEPLTLGPACAALADAVRRGALGRLTVEKADGEQLLGRGDASSPLRQALADAGFVTTPRGLRIRA</sequence>
<dbReference type="GO" id="GO:0016887">
    <property type="term" value="F:ATP hydrolysis activity"/>
    <property type="evidence" value="ECO:0007669"/>
    <property type="project" value="TreeGrafter"/>
</dbReference>
<keyword evidence="3" id="KW-0378">Hydrolase</keyword>
<accession>A0A4Q4Z3H4</accession>
<evidence type="ECO:0000259" key="10">
    <source>
        <dbReference type="PROSITE" id="PS51192"/>
    </source>
</evidence>
<keyword evidence="4 12" id="KW-0347">Helicase</keyword>
<dbReference type="SMART" id="SM00487">
    <property type="entry name" value="DEXDc"/>
    <property type="match status" value="1"/>
</dbReference>
<dbReference type="PANTHER" id="PTHR47962:SF5">
    <property type="entry name" value="ATP-DEPENDENT HELICASE LHR-RELATED"/>
    <property type="match status" value="1"/>
</dbReference>